<dbReference type="AlphaFoldDB" id="A0A096ANT8"/>
<comment type="caution">
    <text evidence="2">The sequence shown here is derived from an EMBL/GenBank/DDBJ whole genome shotgun (WGS) entry which is preliminary data.</text>
</comment>
<dbReference type="InterPro" id="IPR010994">
    <property type="entry name" value="RuvA_2-like"/>
</dbReference>
<feature type="transmembrane region" description="Helical" evidence="1">
    <location>
        <begin position="16"/>
        <end position="35"/>
    </location>
</feature>
<evidence type="ECO:0000256" key="1">
    <source>
        <dbReference type="SAM" id="Phobius"/>
    </source>
</evidence>
<evidence type="ECO:0000313" key="2">
    <source>
        <dbReference type="EMBL" id="KGF48346.1"/>
    </source>
</evidence>
<accession>A0A096ANT8</accession>
<keyword evidence="1" id="KW-0472">Membrane</keyword>
<dbReference type="Pfam" id="PF12836">
    <property type="entry name" value="HHH_3"/>
    <property type="match status" value="3"/>
</dbReference>
<protein>
    <submittedName>
        <fullName evidence="2">Uncharacterized protein</fullName>
    </submittedName>
</protein>
<keyword evidence="1" id="KW-1133">Transmembrane helix</keyword>
<dbReference type="PANTHER" id="PTHR21180">
    <property type="entry name" value="ENDONUCLEASE/EXONUCLEASE/PHOSPHATASE FAMILY DOMAIN-CONTAINING PROTEIN 1"/>
    <property type="match status" value="1"/>
</dbReference>
<evidence type="ECO:0000313" key="3">
    <source>
        <dbReference type="Proteomes" id="UP000029538"/>
    </source>
</evidence>
<sequence length="328" mass="38147">MNIRDFFYLQKSDRKVIIFLLSLGILATIAIFLIGNKHGTTILTAADSTAFVGNQTGKMRYNVPEARSFILEDGQKIELFPFDPNTADSIQLQRLGLAPYQIRNIYKYRAKGGVFRSPQSFARVYGLTRKQYRLLEPYITIGDDYQPAFTMATIRGYEQERQEEQRKLHEAYEAYKQNDAYKPYKKYDRDTIRYPIKIKLGEHINLASADTTMLKKVPGIGSGWAKAIVSYGERLGGYVNVGQLKEIEDFPLESLPFFEVRNIHTKRLNLNTLSVQQLRRHPYINFYMARQIVDYRRLKGKLTNLSQLRLLKDFPPEVIERLQPYVCF</sequence>
<dbReference type="SUPFAM" id="SSF47781">
    <property type="entry name" value="RuvA domain 2-like"/>
    <property type="match status" value="3"/>
</dbReference>
<organism evidence="2 3">
    <name type="scientific">Prevotella disiens DNF00882</name>
    <dbReference type="NCBI Taxonomy" id="1401075"/>
    <lineage>
        <taxon>Bacteria</taxon>
        <taxon>Pseudomonadati</taxon>
        <taxon>Bacteroidota</taxon>
        <taxon>Bacteroidia</taxon>
        <taxon>Bacteroidales</taxon>
        <taxon>Prevotellaceae</taxon>
        <taxon>Prevotella</taxon>
    </lineage>
</organism>
<dbReference type="Proteomes" id="UP000029538">
    <property type="component" value="Unassembled WGS sequence"/>
</dbReference>
<dbReference type="RefSeq" id="WP_036884286.1">
    <property type="nucleotide sequence ID" value="NZ_JRNR01000100.1"/>
</dbReference>
<gene>
    <name evidence="2" type="ORF">HMPREF0654_09505</name>
</gene>
<dbReference type="Gene3D" id="1.10.150.320">
    <property type="entry name" value="Photosystem II 12 kDa extrinsic protein"/>
    <property type="match status" value="1"/>
</dbReference>
<proteinExistence type="predicted"/>
<name>A0A096ANT8_9BACT</name>
<reference evidence="2 3" key="1">
    <citation type="submission" date="2014-07" db="EMBL/GenBank/DDBJ databases">
        <authorList>
            <person name="McCorrison J."/>
            <person name="Sanka R."/>
            <person name="Torralba M."/>
            <person name="Gillis M."/>
            <person name="Haft D.H."/>
            <person name="Methe B."/>
            <person name="Sutton G."/>
            <person name="Nelson K.E."/>
        </authorList>
    </citation>
    <scope>NUCLEOTIDE SEQUENCE [LARGE SCALE GENOMIC DNA]</scope>
    <source>
        <strain evidence="2 3">DNF00882</strain>
    </source>
</reference>
<dbReference type="Gene3D" id="1.10.150.280">
    <property type="entry name" value="AF1531-like domain"/>
    <property type="match status" value="1"/>
</dbReference>
<keyword evidence="1" id="KW-0812">Transmembrane</keyword>
<dbReference type="InterPro" id="IPR051675">
    <property type="entry name" value="Endo/Exo/Phosphatase_dom_1"/>
</dbReference>
<dbReference type="EMBL" id="JRNR01000100">
    <property type="protein sequence ID" value="KGF48346.1"/>
    <property type="molecule type" value="Genomic_DNA"/>
</dbReference>
<dbReference type="PANTHER" id="PTHR21180:SF32">
    <property type="entry name" value="ENDONUCLEASE_EXONUCLEASE_PHOSPHATASE FAMILY DOMAIN-CONTAINING PROTEIN 1"/>
    <property type="match status" value="1"/>
</dbReference>